<dbReference type="SUPFAM" id="SSF53686">
    <property type="entry name" value="Tryptophan synthase beta subunit-like PLP-dependent enzymes"/>
    <property type="match status" value="1"/>
</dbReference>
<accession>A0A4Q0P6F4</accession>
<reference evidence="7 8" key="1">
    <citation type="submission" date="2018-07" db="EMBL/GenBank/DDBJ databases">
        <title>Leeuwenhoekiella genomics.</title>
        <authorList>
            <person name="Tahon G."/>
            <person name="Willems A."/>
        </authorList>
    </citation>
    <scope>NUCLEOTIDE SEQUENCE [LARGE SCALE GENOMIC DNA]</scope>
    <source>
        <strain evidence="7 8">LMG 22550</strain>
    </source>
</reference>
<feature type="active site" description="Nucleophile" evidence="4">
    <location>
        <position position="74"/>
    </location>
</feature>
<protein>
    <submittedName>
        <fullName evidence="7">1-aminocyclopropane-1-carboxylate deaminase</fullName>
    </submittedName>
</protein>
<sequence>MPNTEILFKSTTNCSIDTIIEPLMEYQGVELAILREDLINAEISGNKFRKLKYNLLEAEKQQKDTLLTYGGAFSNHIAATAKAGAQCGFKTIGVIRGEELGGDLNKTLKQNKTLGFAYNCGMHFKFVTRTAYRDKDSSYFKEELKADYGEFYDIPEGGTNDLAVKGCEEILNATTARFDYIASAIGTGGTIAGIINGSLPHQKVIGFPALKGDFLDNEIKKYTQKQNWELIKDYNFGGYAKFNLELISFINNFKVNHKIQLDPIYTGKMMYGLIDLISNSYFSKNTRILAIHTGGLQGIAGINNRLQKAGKPTIK</sequence>
<evidence type="ECO:0000313" key="8">
    <source>
        <dbReference type="Proteomes" id="UP000289238"/>
    </source>
</evidence>
<dbReference type="InterPro" id="IPR036052">
    <property type="entry name" value="TrpB-like_PALP_sf"/>
</dbReference>
<gene>
    <name evidence="7" type="ORF">DSM00_2525</name>
</gene>
<dbReference type="InterPro" id="IPR027278">
    <property type="entry name" value="ACCD_DCysDesulf"/>
</dbReference>
<dbReference type="GO" id="GO:0019148">
    <property type="term" value="F:D-cysteine desulfhydrase activity"/>
    <property type="evidence" value="ECO:0007669"/>
    <property type="project" value="TreeGrafter"/>
</dbReference>
<dbReference type="Pfam" id="PF00291">
    <property type="entry name" value="PALP"/>
    <property type="match status" value="1"/>
</dbReference>
<evidence type="ECO:0000256" key="2">
    <source>
        <dbReference type="ARBA" id="ARBA00008639"/>
    </source>
</evidence>
<evidence type="ECO:0000256" key="4">
    <source>
        <dbReference type="PIRSR" id="PIRSR006278-1"/>
    </source>
</evidence>
<proteinExistence type="inferred from homology"/>
<dbReference type="PANTHER" id="PTHR43780:SF2">
    <property type="entry name" value="1-AMINOCYCLOPROPANE-1-CARBOXYLATE DEAMINASE-RELATED"/>
    <property type="match status" value="1"/>
</dbReference>
<keyword evidence="8" id="KW-1185">Reference proteome</keyword>
<feature type="modified residue" description="N6-(pyridoxal phosphate)lysine" evidence="5">
    <location>
        <position position="47"/>
    </location>
</feature>
<evidence type="ECO:0000313" key="7">
    <source>
        <dbReference type="EMBL" id="RXG21676.1"/>
    </source>
</evidence>
<dbReference type="InterPro" id="IPR001926">
    <property type="entry name" value="TrpB-like_PALP"/>
</dbReference>
<feature type="domain" description="Tryptophan synthase beta chain-like PALP" evidence="6">
    <location>
        <begin position="28"/>
        <end position="294"/>
    </location>
</feature>
<dbReference type="PIRSF" id="PIRSF006278">
    <property type="entry name" value="ACCD_DCysDesulf"/>
    <property type="match status" value="1"/>
</dbReference>
<dbReference type="RefSeq" id="WP_128758285.1">
    <property type="nucleotide sequence ID" value="NZ_QOVM01000005.1"/>
</dbReference>
<keyword evidence="3 5" id="KW-0663">Pyridoxal phosphate</keyword>
<dbReference type="Proteomes" id="UP000289238">
    <property type="component" value="Unassembled WGS sequence"/>
</dbReference>
<comment type="cofactor">
    <cofactor evidence="1">
        <name>pyridoxal 5'-phosphate</name>
        <dbReference type="ChEBI" id="CHEBI:597326"/>
    </cofactor>
</comment>
<name>A0A4Q0P6F4_9FLAO</name>
<comment type="similarity">
    <text evidence="2">Belongs to the ACC deaminase/D-cysteine desulfhydrase family.</text>
</comment>
<comment type="caution">
    <text evidence="7">The sequence shown here is derived from an EMBL/GenBank/DDBJ whole genome shotgun (WGS) entry which is preliminary data.</text>
</comment>
<dbReference type="Gene3D" id="3.40.50.1100">
    <property type="match status" value="2"/>
</dbReference>
<evidence type="ECO:0000259" key="6">
    <source>
        <dbReference type="Pfam" id="PF00291"/>
    </source>
</evidence>
<dbReference type="OrthoDB" id="9801249at2"/>
<organism evidence="7 8">
    <name type="scientific">Leeuwenhoekiella aequorea</name>
    <dbReference type="NCBI Taxonomy" id="283736"/>
    <lineage>
        <taxon>Bacteria</taxon>
        <taxon>Pseudomonadati</taxon>
        <taxon>Bacteroidota</taxon>
        <taxon>Flavobacteriia</taxon>
        <taxon>Flavobacteriales</taxon>
        <taxon>Flavobacteriaceae</taxon>
        <taxon>Leeuwenhoekiella</taxon>
    </lineage>
</organism>
<evidence type="ECO:0000256" key="5">
    <source>
        <dbReference type="PIRSR" id="PIRSR006278-2"/>
    </source>
</evidence>
<evidence type="ECO:0000256" key="3">
    <source>
        <dbReference type="ARBA" id="ARBA00022898"/>
    </source>
</evidence>
<dbReference type="AlphaFoldDB" id="A0A4Q0P6F4"/>
<dbReference type="EMBL" id="QOVM01000005">
    <property type="protein sequence ID" value="RXG21676.1"/>
    <property type="molecule type" value="Genomic_DNA"/>
</dbReference>
<evidence type="ECO:0000256" key="1">
    <source>
        <dbReference type="ARBA" id="ARBA00001933"/>
    </source>
</evidence>
<dbReference type="PANTHER" id="PTHR43780">
    <property type="entry name" value="1-AMINOCYCLOPROPANE-1-CARBOXYLATE DEAMINASE-RELATED"/>
    <property type="match status" value="1"/>
</dbReference>